<dbReference type="EMBL" id="MLJW01000048">
    <property type="protein sequence ID" value="OIR05663.1"/>
    <property type="molecule type" value="Genomic_DNA"/>
</dbReference>
<gene>
    <name evidence="1" type="ORF">GALL_120970</name>
</gene>
<organism evidence="1">
    <name type="scientific">mine drainage metagenome</name>
    <dbReference type="NCBI Taxonomy" id="410659"/>
    <lineage>
        <taxon>unclassified sequences</taxon>
        <taxon>metagenomes</taxon>
        <taxon>ecological metagenomes</taxon>
    </lineage>
</organism>
<evidence type="ECO:0000313" key="1">
    <source>
        <dbReference type="EMBL" id="OIR05663.1"/>
    </source>
</evidence>
<proteinExistence type="predicted"/>
<comment type="caution">
    <text evidence="1">The sequence shown here is derived from an EMBL/GenBank/DDBJ whole genome shotgun (WGS) entry which is preliminary data.</text>
</comment>
<dbReference type="AlphaFoldDB" id="A0A1J5SBC5"/>
<name>A0A1J5SBC5_9ZZZZ</name>
<protein>
    <recommendedName>
        <fullName evidence="2">Phosphoribosylpyrophosphate synthetase</fullName>
    </recommendedName>
</protein>
<sequence length="101" mass="11489">MISYDTLTEALTDLKNRGFTTDFNISFEHIKCSDTGKQLYPQDFEIVEHYRFEGNTDPGDESVVYAIQSIDGNMKGTLISAYGMYSEAMSEDMIKKLTVHE</sequence>
<evidence type="ECO:0008006" key="2">
    <source>
        <dbReference type="Google" id="ProtNLM"/>
    </source>
</evidence>
<reference evidence="1" key="1">
    <citation type="submission" date="2016-10" db="EMBL/GenBank/DDBJ databases">
        <title>Sequence of Gallionella enrichment culture.</title>
        <authorList>
            <person name="Poehlein A."/>
            <person name="Muehling M."/>
            <person name="Daniel R."/>
        </authorList>
    </citation>
    <scope>NUCLEOTIDE SEQUENCE</scope>
</reference>
<accession>A0A1J5SBC5</accession>